<dbReference type="SUPFAM" id="SSF46689">
    <property type="entry name" value="Homeodomain-like"/>
    <property type="match status" value="1"/>
</dbReference>
<dbReference type="InterPro" id="IPR003594">
    <property type="entry name" value="HATPase_dom"/>
</dbReference>
<dbReference type="GO" id="GO:0003700">
    <property type="term" value="F:DNA-binding transcription factor activity"/>
    <property type="evidence" value="ECO:0007669"/>
    <property type="project" value="InterPro"/>
</dbReference>
<dbReference type="InterPro" id="IPR009057">
    <property type="entry name" value="Homeodomain-like_sf"/>
</dbReference>
<dbReference type="GO" id="GO:0043565">
    <property type="term" value="F:sequence-specific DNA binding"/>
    <property type="evidence" value="ECO:0007669"/>
    <property type="project" value="InterPro"/>
</dbReference>
<dbReference type="SUPFAM" id="SSF55874">
    <property type="entry name" value="ATPase domain of HSP90 chaperone/DNA topoisomerase II/histidine kinase"/>
    <property type="match status" value="1"/>
</dbReference>
<dbReference type="PANTHER" id="PTHR43547">
    <property type="entry name" value="TWO-COMPONENT HISTIDINE KINASE"/>
    <property type="match status" value="1"/>
</dbReference>
<dbReference type="RefSeq" id="WP_162384753.1">
    <property type="nucleotide sequence ID" value="NZ_CP045997.1"/>
</dbReference>
<keyword evidence="3 6" id="KW-0597">Phosphoprotein</keyword>
<dbReference type="SMART" id="SM00448">
    <property type="entry name" value="REC"/>
    <property type="match status" value="2"/>
</dbReference>
<dbReference type="FunFam" id="1.10.287.130:FF:000045">
    <property type="entry name" value="Two-component system sensor histidine kinase/response regulator"/>
    <property type="match status" value="1"/>
</dbReference>
<keyword evidence="5" id="KW-0804">Transcription</keyword>
<dbReference type="InterPro" id="IPR036097">
    <property type="entry name" value="HisK_dim/P_sf"/>
</dbReference>
<dbReference type="AlphaFoldDB" id="A0A6P1VQS2"/>
<comment type="catalytic activity">
    <reaction evidence="1">
        <text>ATP + protein L-histidine = ADP + protein N-phospho-L-histidine.</text>
        <dbReference type="EC" id="2.7.13.3"/>
    </reaction>
</comment>
<evidence type="ECO:0000259" key="9">
    <source>
        <dbReference type="PROSITE" id="PS50110"/>
    </source>
</evidence>
<feature type="modified residue" description="4-aspartylphosphate" evidence="6">
    <location>
        <position position="468"/>
    </location>
</feature>
<dbReference type="SMART" id="SM00388">
    <property type="entry name" value="HisKA"/>
    <property type="match status" value="1"/>
</dbReference>
<dbReference type="EMBL" id="CP045997">
    <property type="protein sequence ID" value="QHV94330.1"/>
    <property type="molecule type" value="Genomic_DNA"/>
</dbReference>
<dbReference type="PROSITE" id="PS50109">
    <property type="entry name" value="HIS_KIN"/>
    <property type="match status" value="1"/>
</dbReference>
<feature type="modified residue" description="4-aspartylphosphate" evidence="6">
    <location>
        <position position="57"/>
    </location>
</feature>
<evidence type="ECO:0000256" key="1">
    <source>
        <dbReference type="ARBA" id="ARBA00000085"/>
    </source>
</evidence>
<protein>
    <recommendedName>
        <fullName evidence="2">histidine kinase</fullName>
        <ecNumber evidence="2">2.7.13.3</ecNumber>
    </recommendedName>
</protein>
<evidence type="ECO:0000256" key="6">
    <source>
        <dbReference type="PROSITE-ProRule" id="PRU00169"/>
    </source>
</evidence>
<evidence type="ECO:0000313" key="10">
    <source>
        <dbReference type="EMBL" id="QHV94330.1"/>
    </source>
</evidence>
<proteinExistence type="predicted"/>
<evidence type="ECO:0000259" key="7">
    <source>
        <dbReference type="PROSITE" id="PS01124"/>
    </source>
</evidence>
<reference evidence="10 11" key="1">
    <citation type="submission" date="2019-11" db="EMBL/GenBank/DDBJ databases">
        <title>Spirosoma endbachense sp. nov., isolated from a natural salt meadow.</title>
        <authorList>
            <person name="Rojas J."/>
            <person name="Ambika Manirajan B."/>
            <person name="Ratering S."/>
            <person name="Suarez C."/>
            <person name="Geissler-Plaum R."/>
            <person name="Schnell S."/>
        </authorList>
    </citation>
    <scope>NUCLEOTIDE SEQUENCE [LARGE SCALE GENOMIC DNA]</scope>
    <source>
        <strain evidence="10 11">I-24</strain>
    </source>
</reference>
<dbReference type="EC" id="2.7.13.3" evidence="2"/>
<dbReference type="KEGG" id="senf:GJR95_04535"/>
<feature type="domain" description="Response regulatory" evidence="9">
    <location>
        <begin position="3"/>
        <end position="122"/>
    </location>
</feature>
<accession>A0A6P1VQS2</accession>
<dbReference type="Proteomes" id="UP000464577">
    <property type="component" value="Chromosome"/>
</dbReference>
<dbReference type="PANTHER" id="PTHR43547:SF2">
    <property type="entry name" value="HYBRID SIGNAL TRANSDUCTION HISTIDINE KINASE C"/>
    <property type="match status" value="1"/>
</dbReference>
<dbReference type="PRINTS" id="PR00344">
    <property type="entry name" value="BCTRLSENSOR"/>
</dbReference>
<gene>
    <name evidence="10" type="ORF">GJR95_04535</name>
</gene>
<dbReference type="Gene3D" id="1.10.287.130">
    <property type="match status" value="1"/>
</dbReference>
<dbReference type="InterPro" id="IPR018060">
    <property type="entry name" value="HTH_AraC"/>
</dbReference>
<dbReference type="Gene3D" id="3.40.50.2300">
    <property type="match status" value="2"/>
</dbReference>
<dbReference type="GO" id="GO:0000155">
    <property type="term" value="F:phosphorelay sensor kinase activity"/>
    <property type="evidence" value="ECO:0007669"/>
    <property type="project" value="InterPro"/>
</dbReference>
<dbReference type="InterPro" id="IPR003661">
    <property type="entry name" value="HisK_dim/P_dom"/>
</dbReference>
<keyword evidence="4" id="KW-0805">Transcription regulation</keyword>
<evidence type="ECO:0000256" key="3">
    <source>
        <dbReference type="ARBA" id="ARBA00022553"/>
    </source>
</evidence>
<dbReference type="SMART" id="SM00342">
    <property type="entry name" value="HTH_ARAC"/>
    <property type="match status" value="1"/>
</dbReference>
<dbReference type="CDD" id="cd00082">
    <property type="entry name" value="HisKA"/>
    <property type="match status" value="1"/>
</dbReference>
<dbReference type="CDD" id="cd17574">
    <property type="entry name" value="REC_OmpR"/>
    <property type="match status" value="1"/>
</dbReference>
<keyword evidence="11" id="KW-1185">Reference proteome</keyword>
<feature type="domain" description="Response regulatory" evidence="9">
    <location>
        <begin position="420"/>
        <end position="535"/>
    </location>
</feature>
<feature type="domain" description="Histidine kinase" evidence="8">
    <location>
        <begin position="147"/>
        <end position="380"/>
    </location>
</feature>
<dbReference type="SMART" id="SM00387">
    <property type="entry name" value="HATPase_c"/>
    <property type="match status" value="1"/>
</dbReference>
<dbReference type="Gene3D" id="1.10.10.60">
    <property type="entry name" value="Homeodomain-like"/>
    <property type="match status" value="1"/>
</dbReference>
<dbReference type="InterPro" id="IPR004358">
    <property type="entry name" value="Sig_transdc_His_kin-like_C"/>
</dbReference>
<dbReference type="Pfam" id="PF00072">
    <property type="entry name" value="Response_reg"/>
    <property type="match status" value="2"/>
</dbReference>
<feature type="domain" description="HTH araC/xylS-type" evidence="7">
    <location>
        <begin position="567"/>
        <end position="665"/>
    </location>
</feature>
<evidence type="ECO:0000256" key="2">
    <source>
        <dbReference type="ARBA" id="ARBA00012438"/>
    </source>
</evidence>
<dbReference type="InterPro" id="IPR036890">
    <property type="entry name" value="HATPase_C_sf"/>
</dbReference>
<sequence>MITILVVDDEVDLEPLLRGRFRRQIQQQIYTFLFARNGRQGLALIREQPAIDLILLDIQMPEMDGLALLNELAALNVLIGTVMVSAYGDMNNIRTAMNRGAFDFVTKPIDFTDLSLTIEKTARYVQQLRESQQLKIISDLKSRFFDNITHEFRTPLTLILSPIEQILQRPPEPQELRKSLLMVERNAQQLLRLINQLLDLAKLESGHLTLSTRAGDLTGFVGQIVQSFKPLADSRQLTLDFQSDLIGFHVFDSEKLEQIVYNLVMNALKFTASGQIRVRLTQETTIQLVVLDTGIGIAPEKLPYIFNRFYQILPPQTDQRQSLATEALPGFTNSGTGIGLALVKELTELMGGTVSVASMVQSSVSEESGTQFTINLPFQAVDLDADSASSLVEWGHPTVNPSFESGLVEPIPPSDIEKALVLVVEDNHELRDFIAKELSTVYRVITADNGEAGWELAKAELPDMVLTDVMMPGIDGYELTHRLKNDLSTDHIAVIILSAKSAHPSRIEGLKQGADDYISKPFHVDELHLRLHNLLTRQQTLRAHYQQLLTQPGDRSPTEAIPDKFLQKLQTLLEKHLDDSQFGVNELAYEVGMSRRTLARKLMAITNLSINDFMRQFWLMRAAQFLQEGHNVSETAYLIGYESPTHFAVVFKEFFQKTPSEFMKS</sequence>
<evidence type="ECO:0000256" key="4">
    <source>
        <dbReference type="ARBA" id="ARBA00023015"/>
    </source>
</evidence>
<dbReference type="Pfam" id="PF02518">
    <property type="entry name" value="HATPase_c"/>
    <property type="match status" value="1"/>
</dbReference>
<evidence type="ECO:0000313" key="11">
    <source>
        <dbReference type="Proteomes" id="UP000464577"/>
    </source>
</evidence>
<evidence type="ECO:0000256" key="5">
    <source>
        <dbReference type="ARBA" id="ARBA00023163"/>
    </source>
</evidence>
<dbReference type="SUPFAM" id="SSF47384">
    <property type="entry name" value="Homodimeric domain of signal transducing histidine kinase"/>
    <property type="match status" value="1"/>
</dbReference>
<dbReference type="PROSITE" id="PS01124">
    <property type="entry name" value="HTH_ARAC_FAMILY_2"/>
    <property type="match status" value="1"/>
</dbReference>
<evidence type="ECO:0000259" key="8">
    <source>
        <dbReference type="PROSITE" id="PS50109"/>
    </source>
</evidence>
<dbReference type="Gene3D" id="3.30.565.10">
    <property type="entry name" value="Histidine kinase-like ATPase, C-terminal domain"/>
    <property type="match status" value="1"/>
</dbReference>
<dbReference type="InterPro" id="IPR011006">
    <property type="entry name" value="CheY-like_superfamily"/>
</dbReference>
<name>A0A6P1VQS2_9BACT</name>
<dbReference type="InterPro" id="IPR005467">
    <property type="entry name" value="His_kinase_dom"/>
</dbReference>
<dbReference type="Pfam" id="PF12833">
    <property type="entry name" value="HTH_18"/>
    <property type="match status" value="1"/>
</dbReference>
<organism evidence="10 11">
    <name type="scientific">Spirosoma endbachense</name>
    <dbReference type="NCBI Taxonomy" id="2666025"/>
    <lineage>
        <taxon>Bacteria</taxon>
        <taxon>Pseudomonadati</taxon>
        <taxon>Bacteroidota</taxon>
        <taxon>Cytophagia</taxon>
        <taxon>Cytophagales</taxon>
        <taxon>Cytophagaceae</taxon>
        <taxon>Spirosoma</taxon>
    </lineage>
</organism>
<dbReference type="PROSITE" id="PS50110">
    <property type="entry name" value="RESPONSE_REGULATORY"/>
    <property type="match status" value="2"/>
</dbReference>
<dbReference type="InterPro" id="IPR001789">
    <property type="entry name" value="Sig_transdc_resp-reg_receiver"/>
</dbReference>
<dbReference type="Pfam" id="PF00512">
    <property type="entry name" value="HisKA"/>
    <property type="match status" value="1"/>
</dbReference>
<dbReference type="SUPFAM" id="SSF52172">
    <property type="entry name" value="CheY-like"/>
    <property type="match status" value="2"/>
</dbReference>